<dbReference type="AlphaFoldDB" id="A0A0H4VAH6"/>
<dbReference type="EMBL" id="CP011310">
    <property type="protein sequence ID" value="AKQ41617.1"/>
    <property type="molecule type" value="Genomic_DNA"/>
</dbReference>
<dbReference type="PATRIC" id="fig|1648404.4.peg.1172"/>
<sequence length="64" mass="6969">MRGDHKKPSSAFEAEKDARGRENSVDEAGEESFPASDPPAWTLGMEPPPRPANTKCKAKSSLRN</sequence>
<evidence type="ECO:0000313" key="3">
    <source>
        <dbReference type="Proteomes" id="UP000059113"/>
    </source>
</evidence>
<organism evidence="2 3">
    <name type="scientific">Aurantiacibacter atlanticus</name>
    <dbReference type="NCBI Taxonomy" id="1648404"/>
    <lineage>
        <taxon>Bacteria</taxon>
        <taxon>Pseudomonadati</taxon>
        <taxon>Pseudomonadota</taxon>
        <taxon>Alphaproteobacteria</taxon>
        <taxon>Sphingomonadales</taxon>
        <taxon>Erythrobacteraceae</taxon>
        <taxon>Aurantiacibacter</taxon>
    </lineage>
</organism>
<reference evidence="2 3" key="1">
    <citation type="journal article" date="2015" name="Int. J. Syst. Evol. Microbiol.">
        <title>Erythrobacter atlanticus sp. nov., a bacterium from ocean sediment able to degrade polycyclic aromatic hydrocarbons.</title>
        <authorList>
            <person name="Zhuang L."/>
            <person name="Liu Y."/>
            <person name="Wang L."/>
            <person name="Wang W."/>
            <person name="Shao Z."/>
        </authorList>
    </citation>
    <scope>NUCLEOTIDE SEQUENCE [LARGE SCALE GENOMIC DNA]</scope>
    <source>
        <strain evidence="3">s21-N3</strain>
    </source>
</reference>
<protein>
    <submittedName>
        <fullName evidence="2">Uncharacterized protein</fullName>
    </submittedName>
</protein>
<feature type="region of interest" description="Disordered" evidence="1">
    <location>
        <begin position="1"/>
        <end position="64"/>
    </location>
</feature>
<name>A0A0H4VAH6_9SPHN</name>
<evidence type="ECO:0000313" key="2">
    <source>
        <dbReference type="EMBL" id="AKQ41617.1"/>
    </source>
</evidence>
<reference evidence="3" key="2">
    <citation type="submission" date="2015-04" db="EMBL/GenBank/DDBJ databases">
        <title>The complete genome sequence of Erythrobacter sp. s21-N3.</title>
        <authorList>
            <person name="Zhuang L."/>
            <person name="Liu Y."/>
            <person name="Shao Z."/>
        </authorList>
    </citation>
    <scope>NUCLEOTIDE SEQUENCE [LARGE SCALE GENOMIC DNA]</scope>
    <source>
        <strain evidence="3">s21-N3</strain>
    </source>
</reference>
<proteinExistence type="predicted"/>
<keyword evidence="3" id="KW-1185">Reference proteome</keyword>
<evidence type="ECO:0000256" key="1">
    <source>
        <dbReference type="SAM" id="MobiDB-lite"/>
    </source>
</evidence>
<accession>A0A0H4VAH6</accession>
<dbReference type="Proteomes" id="UP000059113">
    <property type="component" value="Chromosome"/>
</dbReference>
<dbReference type="KEGG" id="ery:CP97_05605"/>
<gene>
    <name evidence="2" type="ORF">CP97_05605</name>
</gene>
<feature type="compositionally biased region" description="Basic and acidic residues" evidence="1">
    <location>
        <begin position="1"/>
        <end position="24"/>
    </location>
</feature>
<dbReference type="STRING" id="1648404.CP97_05605"/>